<protein>
    <submittedName>
        <fullName evidence="3">Uncharacterized protein</fullName>
    </submittedName>
</protein>
<proteinExistence type="predicted"/>
<keyword evidence="2" id="KW-0812">Transmembrane</keyword>
<reference evidence="3" key="1">
    <citation type="submission" date="2023-07" db="EMBL/GenBank/DDBJ databases">
        <authorList>
            <consortium name="CYATHOMIX"/>
        </authorList>
    </citation>
    <scope>NUCLEOTIDE SEQUENCE</scope>
    <source>
        <strain evidence="3">N/A</strain>
    </source>
</reference>
<name>A0AA36GTL1_CYLNA</name>
<comment type="caution">
    <text evidence="3">The sequence shown here is derived from an EMBL/GenBank/DDBJ whole genome shotgun (WGS) entry which is preliminary data.</text>
</comment>
<gene>
    <name evidence="3" type="ORF">CYNAS_LOCUS9940</name>
</gene>
<sequence length="578" mass="65492">MKENATAPSVESCPEVVLHLTEHEKSIPLYDLPSLLLMRWIVTPSISHRKVIAQLIAGGEQELAFGLPFKSTRFILFFVLGVVMLLLSPALVAFMFILRRKKDSNYEPSDEIILIVIYVALVILSVLAGILTLLLIWNHEKIDQSPSAVIKRYDLYELLRHHRVRLNCLLSFDLVAEEVKFEGSHEVEEAAGLLLDAHAAREVLSYKRTLDDLLESLFFGNKKQEERKAKRLLKMPITRDTLNKALLSTYAQGVTGTIDEYAKIKDLIVKIIEQVALRLRQLQFRTAGLFINGISTVISWVCVLAAIVSVCCCVLVKAIFLSRWGMYNGYLLTFYGKSTPMKIQDFTAVNVSFVNAPRYDMSLSRFLWKCRKGSSLLDALGTWRFSEREFMRIQQINLDRQMSVPKPNPEFFVKYINGLINETKSSYEAYYSVFGKRSTGINFQNLIGALQMVKQIDENDLNVIQRKIPSMKRNFSVGSSIKEALDKAKSRRHKCDNILTMWKNMNEMLTDEVASSAQGQWMICALIGIDMLCAFVASMWIHMILCTIETTSQSSSSQSTKAETVNPNTPIPNAPADL</sequence>
<keyword evidence="2" id="KW-0472">Membrane</keyword>
<organism evidence="3 4">
    <name type="scientific">Cylicocyclus nassatus</name>
    <name type="common">Nematode worm</name>
    <dbReference type="NCBI Taxonomy" id="53992"/>
    <lineage>
        <taxon>Eukaryota</taxon>
        <taxon>Metazoa</taxon>
        <taxon>Ecdysozoa</taxon>
        <taxon>Nematoda</taxon>
        <taxon>Chromadorea</taxon>
        <taxon>Rhabditida</taxon>
        <taxon>Rhabditina</taxon>
        <taxon>Rhabditomorpha</taxon>
        <taxon>Strongyloidea</taxon>
        <taxon>Strongylidae</taxon>
        <taxon>Cylicocyclus</taxon>
    </lineage>
</organism>
<evidence type="ECO:0000313" key="4">
    <source>
        <dbReference type="Proteomes" id="UP001176961"/>
    </source>
</evidence>
<evidence type="ECO:0000313" key="3">
    <source>
        <dbReference type="EMBL" id="CAJ0597957.1"/>
    </source>
</evidence>
<feature type="region of interest" description="Disordered" evidence="1">
    <location>
        <begin position="556"/>
        <end position="578"/>
    </location>
</feature>
<feature type="compositionally biased region" description="Pro residues" evidence="1">
    <location>
        <begin position="569"/>
        <end position="578"/>
    </location>
</feature>
<dbReference type="Proteomes" id="UP001176961">
    <property type="component" value="Unassembled WGS sequence"/>
</dbReference>
<evidence type="ECO:0000256" key="1">
    <source>
        <dbReference type="SAM" id="MobiDB-lite"/>
    </source>
</evidence>
<feature type="transmembrane region" description="Helical" evidence="2">
    <location>
        <begin position="297"/>
        <end position="320"/>
    </location>
</feature>
<dbReference type="AlphaFoldDB" id="A0AA36GTL1"/>
<accession>A0AA36GTL1</accession>
<feature type="transmembrane region" description="Helical" evidence="2">
    <location>
        <begin position="74"/>
        <end position="99"/>
    </location>
</feature>
<evidence type="ECO:0000256" key="2">
    <source>
        <dbReference type="SAM" id="Phobius"/>
    </source>
</evidence>
<keyword evidence="4" id="KW-1185">Reference proteome</keyword>
<dbReference type="EMBL" id="CATQJL010000223">
    <property type="protein sequence ID" value="CAJ0597957.1"/>
    <property type="molecule type" value="Genomic_DNA"/>
</dbReference>
<feature type="transmembrane region" description="Helical" evidence="2">
    <location>
        <begin position="111"/>
        <end position="137"/>
    </location>
</feature>
<keyword evidence="2" id="KW-1133">Transmembrane helix</keyword>